<evidence type="ECO:0000313" key="2">
    <source>
        <dbReference type="Proteomes" id="UP000321533"/>
    </source>
</evidence>
<dbReference type="KEGG" id="pgin:FRZ67_23000"/>
<gene>
    <name evidence="1" type="ORF">FRZ67_23000</name>
</gene>
<organism evidence="1 2">
    <name type="scientific">Panacibacter ginsenosidivorans</name>
    <dbReference type="NCBI Taxonomy" id="1813871"/>
    <lineage>
        <taxon>Bacteria</taxon>
        <taxon>Pseudomonadati</taxon>
        <taxon>Bacteroidota</taxon>
        <taxon>Chitinophagia</taxon>
        <taxon>Chitinophagales</taxon>
        <taxon>Chitinophagaceae</taxon>
        <taxon>Panacibacter</taxon>
    </lineage>
</organism>
<keyword evidence="2" id="KW-1185">Reference proteome</keyword>
<dbReference type="AlphaFoldDB" id="A0A5B8VIB6"/>
<evidence type="ECO:0000313" key="1">
    <source>
        <dbReference type="EMBL" id="QEC70028.1"/>
    </source>
</evidence>
<dbReference type="EMBL" id="CP042435">
    <property type="protein sequence ID" value="QEC70028.1"/>
    <property type="molecule type" value="Genomic_DNA"/>
</dbReference>
<proteinExistence type="predicted"/>
<protein>
    <submittedName>
        <fullName evidence="1">Lipocalin-like domain-containing protein</fullName>
    </submittedName>
</protein>
<dbReference type="PROSITE" id="PS51257">
    <property type="entry name" value="PROKAR_LIPOPROTEIN"/>
    <property type="match status" value="1"/>
</dbReference>
<accession>A0A5B8VIB6</accession>
<dbReference type="Gene3D" id="2.40.128.490">
    <property type="entry name" value="Uncharacterised protein PF14869, DUF4488"/>
    <property type="match status" value="1"/>
</dbReference>
<dbReference type="OrthoDB" id="1493972at2"/>
<reference evidence="1 2" key="1">
    <citation type="journal article" date="2016" name="Int. J. Syst. Evol. Microbiol.">
        <title>Panacibacter ginsenosidivorans gen. nov., sp. nov., with ginsenoside converting activity isolated from soil of a ginseng field.</title>
        <authorList>
            <person name="Siddiqi M.Z."/>
            <person name="Muhammad Shafi S."/>
            <person name="Choi K.D."/>
            <person name="Im W.T."/>
        </authorList>
    </citation>
    <scope>NUCLEOTIDE SEQUENCE [LARGE SCALE GENOMIC DNA]</scope>
    <source>
        <strain evidence="1 2">Gsoil1550</strain>
    </source>
</reference>
<sequence>MKAKITAIIISATIVSCSTATQKENIPEKDIPIQGTWKLITGITIEKNDSTVTDYTAGKSFIKVINDSHFAFMGHDLTKGKDSAAFYSSGGGKYELNDSTYTEHLEYCNDRQWEGNDFHFTVTINNDTLVQQGIEKIDSIGVNRINIEKYVRVK</sequence>
<dbReference type="RefSeq" id="WP_147192904.1">
    <property type="nucleotide sequence ID" value="NZ_CP042435.1"/>
</dbReference>
<name>A0A5B8VIB6_9BACT</name>
<dbReference type="Proteomes" id="UP000321533">
    <property type="component" value="Chromosome"/>
</dbReference>